<reference evidence="2 3" key="1">
    <citation type="submission" date="2017-08" db="EMBL/GenBank/DDBJ databases">
        <title>Draft genome sequences of 64 type strains of genus Staph aureus.</title>
        <authorList>
            <person name="Cole K."/>
            <person name="Golubchik T."/>
            <person name="Russell J."/>
            <person name="Foster D."/>
            <person name="Llewelyn M."/>
            <person name="Wilson D."/>
            <person name="Crook D."/>
            <person name="Paul J."/>
        </authorList>
    </citation>
    <scope>NUCLEOTIDE SEQUENCE [LARGE SCALE GENOMIC DNA]</scope>
    <source>
        <strain evidence="2 3">DSM 29875</strain>
    </source>
</reference>
<keyword evidence="1" id="KW-0812">Transmembrane</keyword>
<comment type="caution">
    <text evidence="2">The sequence shown here is derived from an EMBL/GenBank/DDBJ whole genome shotgun (WGS) entry which is preliminary data.</text>
</comment>
<proteinExistence type="predicted"/>
<evidence type="ECO:0000313" key="3">
    <source>
        <dbReference type="Proteomes" id="UP000242712"/>
    </source>
</evidence>
<keyword evidence="1" id="KW-0472">Membrane</keyword>
<accession>A0A2K4FBG5</accession>
<keyword evidence="3" id="KW-1185">Reference proteome</keyword>
<feature type="transmembrane region" description="Helical" evidence="1">
    <location>
        <begin position="43"/>
        <end position="61"/>
    </location>
</feature>
<protein>
    <submittedName>
        <fullName evidence="2">Uncharacterized protein</fullName>
    </submittedName>
</protein>
<gene>
    <name evidence="2" type="ORF">CD039_11155</name>
</gene>
<evidence type="ECO:0000256" key="1">
    <source>
        <dbReference type="SAM" id="Phobius"/>
    </source>
</evidence>
<keyword evidence="1" id="KW-1133">Transmembrane helix</keyword>
<dbReference type="AlphaFoldDB" id="A0A2K4FBG5"/>
<evidence type="ECO:0000313" key="2">
    <source>
        <dbReference type="EMBL" id="POA08616.1"/>
    </source>
</evidence>
<dbReference type="Proteomes" id="UP000242712">
    <property type="component" value="Unassembled WGS sequence"/>
</dbReference>
<sequence>MSFVIYPLLFGLTFALIKALDIWYTKKITKTYTNDWRFNPHLIWIMFIVGIIMGIIFILFLK</sequence>
<organism evidence="2 3">
    <name type="scientific">Staphylococcus argensis</name>
    <dbReference type="NCBI Taxonomy" id="1607738"/>
    <lineage>
        <taxon>Bacteria</taxon>
        <taxon>Bacillati</taxon>
        <taxon>Bacillota</taxon>
        <taxon>Bacilli</taxon>
        <taxon>Bacillales</taxon>
        <taxon>Staphylococcaceae</taxon>
        <taxon>Staphylococcus</taxon>
    </lineage>
</organism>
<dbReference type="EMBL" id="PPPX01000016">
    <property type="protein sequence ID" value="POA08616.1"/>
    <property type="molecule type" value="Genomic_DNA"/>
</dbReference>
<name>A0A2K4FBG5_9STAP</name>